<dbReference type="GO" id="GO:0008168">
    <property type="term" value="F:methyltransferase activity"/>
    <property type="evidence" value="ECO:0007669"/>
    <property type="project" value="UniProtKB-KW"/>
</dbReference>
<reference evidence="2 3" key="1">
    <citation type="submission" date="2024-06" db="EMBL/GenBank/DDBJ databases">
        <title>The Natural Products Discovery Center: Release of the First 8490 Sequenced Strains for Exploring Actinobacteria Biosynthetic Diversity.</title>
        <authorList>
            <person name="Kalkreuter E."/>
            <person name="Kautsar S.A."/>
            <person name="Yang D."/>
            <person name="Bader C.D."/>
            <person name="Teijaro C.N."/>
            <person name="Fluegel L."/>
            <person name="Davis C.M."/>
            <person name="Simpson J.R."/>
            <person name="Lauterbach L."/>
            <person name="Steele A.D."/>
            <person name="Gui C."/>
            <person name="Meng S."/>
            <person name="Li G."/>
            <person name="Viehrig K."/>
            <person name="Ye F."/>
            <person name="Su P."/>
            <person name="Kiefer A.F."/>
            <person name="Nichols A."/>
            <person name="Cepeda A.J."/>
            <person name="Yan W."/>
            <person name="Fan B."/>
            <person name="Jiang Y."/>
            <person name="Adhikari A."/>
            <person name="Zheng C.-J."/>
            <person name="Schuster L."/>
            <person name="Cowan T.M."/>
            <person name="Smanski M.J."/>
            <person name="Chevrette M.G."/>
            <person name="De Carvalho L.P.S."/>
            <person name="Shen B."/>
        </authorList>
    </citation>
    <scope>NUCLEOTIDE SEQUENCE [LARGE SCALE GENOMIC DNA]</scope>
    <source>
        <strain evidence="2 3">NPDC052347</strain>
    </source>
</reference>
<name>A0ABV3JQL8_STRON</name>
<accession>A0ABV3JQL8</accession>
<protein>
    <submittedName>
        <fullName evidence="2">Methyltransferase domain-containing protein</fullName>
    </submittedName>
</protein>
<dbReference type="Proteomes" id="UP001552594">
    <property type="component" value="Unassembled WGS sequence"/>
</dbReference>
<dbReference type="RefSeq" id="WP_109281213.1">
    <property type="nucleotide sequence ID" value="NZ_JBFAUK010000001.1"/>
</dbReference>
<evidence type="ECO:0000313" key="3">
    <source>
        <dbReference type="Proteomes" id="UP001552594"/>
    </source>
</evidence>
<evidence type="ECO:0000313" key="2">
    <source>
        <dbReference type="EMBL" id="MEV5505178.1"/>
    </source>
</evidence>
<dbReference type="CDD" id="cd02440">
    <property type="entry name" value="AdoMet_MTases"/>
    <property type="match status" value="1"/>
</dbReference>
<proteinExistence type="predicted"/>
<dbReference type="InterPro" id="IPR029063">
    <property type="entry name" value="SAM-dependent_MTases_sf"/>
</dbReference>
<dbReference type="EMBL" id="JBFAUK010000001">
    <property type="protein sequence ID" value="MEV5505178.1"/>
    <property type="molecule type" value="Genomic_DNA"/>
</dbReference>
<gene>
    <name evidence="2" type="ORF">AB0L16_01690</name>
</gene>
<keyword evidence="2" id="KW-0808">Transferase</keyword>
<dbReference type="Gene3D" id="3.40.50.150">
    <property type="entry name" value="Vaccinia Virus protein VP39"/>
    <property type="match status" value="1"/>
</dbReference>
<sequence length="309" mass="33026">MRNDTAHQRRIQGDYHHGLFHALDDWDRSYADALDLAGDPAQARALGLDQLGHFGPPGCDLVVAALTRLLPPGGPLTLAELGCGLGGALRHLTTGLRARGRTVATPVGIDIVAEHIRLCARIAAATGPPVRPLQADVHALPLRTGCLDAVVCTGSLPHFPDPGAVLAEAFRVLRPGGVLVMTEEVSLVRAGRTPSAGFRRFHPPGVFFLTGESERLRQLTEAGFLGIRIRDLTDWAAALLRDRLKVMEIFSGDVAAIFGQAEADLLRATLAAARREYEAGTIRPALVTAYTPADTPGNPQDIVKEFRDG</sequence>
<keyword evidence="3" id="KW-1185">Reference proteome</keyword>
<organism evidence="2 3">
    <name type="scientific">Streptomyces orinoci</name>
    <name type="common">Streptoverticillium orinoci</name>
    <dbReference type="NCBI Taxonomy" id="67339"/>
    <lineage>
        <taxon>Bacteria</taxon>
        <taxon>Bacillati</taxon>
        <taxon>Actinomycetota</taxon>
        <taxon>Actinomycetes</taxon>
        <taxon>Kitasatosporales</taxon>
        <taxon>Streptomycetaceae</taxon>
        <taxon>Streptomyces</taxon>
    </lineage>
</organism>
<dbReference type="PANTHER" id="PTHR43591">
    <property type="entry name" value="METHYLTRANSFERASE"/>
    <property type="match status" value="1"/>
</dbReference>
<feature type="domain" description="Methyltransferase type 11" evidence="1">
    <location>
        <begin position="80"/>
        <end position="181"/>
    </location>
</feature>
<evidence type="ECO:0000259" key="1">
    <source>
        <dbReference type="Pfam" id="PF08241"/>
    </source>
</evidence>
<keyword evidence="2" id="KW-0489">Methyltransferase</keyword>
<dbReference type="SUPFAM" id="SSF53335">
    <property type="entry name" value="S-adenosyl-L-methionine-dependent methyltransferases"/>
    <property type="match status" value="1"/>
</dbReference>
<comment type="caution">
    <text evidence="2">The sequence shown here is derived from an EMBL/GenBank/DDBJ whole genome shotgun (WGS) entry which is preliminary data.</text>
</comment>
<dbReference type="GO" id="GO:0032259">
    <property type="term" value="P:methylation"/>
    <property type="evidence" value="ECO:0007669"/>
    <property type="project" value="UniProtKB-KW"/>
</dbReference>
<dbReference type="InterPro" id="IPR013216">
    <property type="entry name" value="Methyltransf_11"/>
</dbReference>
<dbReference type="Pfam" id="PF08241">
    <property type="entry name" value="Methyltransf_11"/>
    <property type="match status" value="1"/>
</dbReference>